<dbReference type="InterPro" id="IPR007627">
    <property type="entry name" value="RNA_pol_sigma70_r2"/>
</dbReference>
<dbReference type="GO" id="GO:0006352">
    <property type="term" value="P:DNA-templated transcription initiation"/>
    <property type="evidence" value="ECO:0007669"/>
    <property type="project" value="InterPro"/>
</dbReference>
<evidence type="ECO:0000259" key="6">
    <source>
        <dbReference type="Pfam" id="PF08281"/>
    </source>
</evidence>
<protein>
    <submittedName>
        <fullName evidence="7">RNA polymerase sigma factor</fullName>
    </submittedName>
</protein>
<dbReference type="EMBL" id="JACPSX010000087">
    <property type="protein sequence ID" value="MBI3014350.1"/>
    <property type="molecule type" value="Genomic_DNA"/>
</dbReference>
<feature type="domain" description="RNA polymerase sigma-70 region 2" evidence="5">
    <location>
        <begin position="24"/>
        <end position="90"/>
    </location>
</feature>
<keyword evidence="3" id="KW-0731">Sigma factor</keyword>
<dbReference type="GO" id="GO:0003677">
    <property type="term" value="F:DNA binding"/>
    <property type="evidence" value="ECO:0007669"/>
    <property type="project" value="InterPro"/>
</dbReference>
<dbReference type="NCBIfam" id="TIGR02937">
    <property type="entry name" value="sigma70-ECF"/>
    <property type="match status" value="1"/>
</dbReference>
<dbReference type="InterPro" id="IPR013249">
    <property type="entry name" value="RNA_pol_sigma70_r4_t2"/>
</dbReference>
<evidence type="ECO:0000313" key="8">
    <source>
        <dbReference type="Proteomes" id="UP000741360"/>
    </source>
</evidence>
<dbReference type="AlphaFoldDB" id="A0A932M083"/>
<dbReference type="Gene3D" id="1.10.10.10">
    <property type="entry name" value="Winged helix-like DNA-binding domain superfamily/Winged helix DNA-binding domain"/>
    <property type="match status" value="1"/>
</dbReference>
<comment type="similarity">
    <text evidence="1">Belongs to the sigma-70 factor family. ECF subfamily.</text>
</comment>
<dbReference type="InterPro" id="IPR039425">
    <property type="entry name" value="RNA_pol_sigma-70-like"/>
</dbReference>
<dbReference type="PANTHER" id="PTHR43133:SF51">
    <property type="entry name" value="RNA POLYMERASE SIGMA FACTOR"/>
    <property type="match status" value="1"/>
</dbReference>
<dbReference type="SUPFAM" id="SSF88659">
    <property type="entry name" value="Sigma3 and sigma4 domains of RNA polymerase sigma factors"/>
    <property type="match status" value="1"/>
</dbReference>
<evidence type="ECO:0000256" key="1">
    <source>
        <dbReference type="ARBA" id="ARBA00010641"/>
    </source>
</evidence>
<dbReference type="InterPro" id="IPR014284">
    <property type="entry name" value="RNA_pol_sigma-70_dom"/>
</dbReference>
<dbReference type="Proteomes" id="UP000741360">
    <property type="component" value="Unassembled WGS sequence"/>
</dbReference>
<dbReference type="PANTHER" id="PTHR43133">
    <property type="entry name" value="RNA POLYMERASE ECF-TYPE SIGMA FACTO"/>
    <property type="match status" value="1"/>
</dbReference>
<gene>
    <name evidence="7" type="ORF">HYY65_04670</name>
</gene>
<comment type="caution">
    <text evidence="7">The sequence shown here is derived from an EMBL/GenBank/DDBJ whole genome shotgun (WGS) entry which is preliminary data.</text>
</comment>
<evidence type="ECO:0000259" key="5">
    <source>
        <dbReference type="Pfam" id="PF04542"/>
    </source>
</evidence>
<reference evidence="7" key="1">
    <citation type="submission" date="2020-07" db="EMBL/GenBank/DDBJ databases">
        <title>Huge and variable diversity of episymbiotic CPR bacteria and DPANN archaea in groundwater ecosystems.</title>
        <authorList>
            <person name="He C.Y."/>
            <person name="Keren R."/>
            <person name="Whittaker M."/>
            <person name="Farag I.F."/>
            <person name="Doudna J."/>
            <person name="Cate J.H.D."/>
            <person name="Banfield J.F."/>
        </authorList>
    </citation>
    <scope>NUCLEOTIDE SEQUENCE</scope>
    <source>
        <strain evidence="7">NC_groundwater_717_Ag_S-0.2um_59_8</strain>
    </source>
</reference>
<dbReference type="InterPro" id="IPR013325">
    <property type="entry name" value="RNA_pol_sigma_r2"/>
</dbReference>
<dbReference type="SUPFAM" id="SSF88946">
    <property type="entry name" value="Sigma2 domain of RNA polymerase sigma factors"/>
    <property type="match status" value="1"/>
</dbReference>
<dbReference type="Gene3D" id="1.10.1740.10">
    <property type="match status" value="1"/>
</dbReference>
<keyword evidence="2" id="KW-0805">Transcription regulation</keyword>
<keyword evidence="4" id="KW-0804">Transcription</keyword>
<organism evidence="7 8">
    <name type="scientific">Tectimicrobiota bacterium</name>
    <dbReference type="NCBI Taxonomy" id="2528274"/>
    <lineage>
        <taxon>Bacteria</taxon>
        <taxon>Pseudomonadati</taxon>
        <taxon>Nitrospinota/Tectimicrobiota group</taxon>
        <taxon>Candidatus Tectimicrobiota</taxon>
    </lineage>
</organism>
<dbReference type="Pfam" id="PF08281">
    <property type="entry name" value="Sigma70_r4_2"/>
    <property type="match status" value="1"/>
</dbReference>
<dbReference type="InterPro" id="IPR036388">
    <property type="entry name" value="WH-like_DNA-bd_sf"/>
</dbReference>
<evidence type="ECO:0000313" key="7">
    <source>
        <dbReference type="EMBL" id="MBI3014350.1"/>
    </source>
</evidence>
<sequence length="197" mass="23066">MVDSSDQQIIERVNQGDPAAFEELLERYEEKIFHFGMRMCGQVEDARDLLQETFLNAFRYLKGFRGEAQFKNWLYKIASSVCIKMRRKGKFEPDFEISLDQLVPTEDGEVPQEIPDWALEPLENVLSKEVRRRLSEALALLPKEYRIVLVLRDMEGFSTEETAETLGISEAAVKSRLHRARLFVRHKLHEYFQGRKP</sequence>
<proteinExistence type="inferred from homology"/>
<accession>A0A932M083</accession>
<evidence type="ECO:0000256" key="4">
    <source>
        <dbReference type="ARBA" id="ARBA00023163"/>
    </source>
</evidence>
<dbReference type="Pfam" id="PF04542">
    <property type="entry name" value="Sigma70_r2"/>
    <property type="match status" value="1"/>
</dbReference>
<evidence type="ECO:0000256" key="3">
    <source>
        <dbReference type="ARBA" id="ARBA00023082"/>
    </source>
</evidence>
<dbReference type="GO" id="GO:0016987">
    <property type="term" value="F:sigma factor activity"/>
    <property type="evidence" value="ECO:0007669"/>
    <property type="project" value="UniProtKB-KW"/>
</dbReference>
<name>A0A932M083_UNCTE</name>
<dbReference type="InterPro" id="IPR013324">
    <property type="entry name" value="RNA_pol_sigma_r3/r4-like"/>
</dbReference>
<evidence type="ECO:0000256" key="2">
    <source>
        <dbReference type="ARBA" id="ARBA00023015"/>
    </source>
</evidence>
<feature type="domain" description="RNA polymerase sigma factor 70 region 4 type 2" evidence="6">
    <location>
        <begin position="132"/>
        <end position="182"/>
    </location>
</feature>
<dbReference type="CDD" id="cd06171">
    <property type="entry name" value="Sigma70_r4"/>
    <property type="match status" value="1"/>
</dbReference>